<gene>
    <name evidence="7" type="ORF">BSTOLATCC_MIC12894</name>
</gene>
<dbReference type="GO" id="GO:0005737">
    <property type="term" value="C:cytoplasm"/>
    <property type="evidence" value="ECO:0007669"/>
    <property type="project" value="UniProtKB-SubCell"/>
</dbReference>
<evidence type="ECO:0000256" key="3">
    <source>
        <dbReference type="ARBA" id="ARBA00022552"/>
    </source>
</evidence>
<accession>A0AAU9IV26</accession>
<organism evidence="7 8">
    <name type="scientific">Blepharisma stoltei</name>
    <dbReference type="NCBI Taxonomy" id="1481888"/>
    <lineage>
        <taxon>Eukaryota</taxon>
        <taxon>Sar</taxon>
        <taxon>Alveolata</taxon>
        <taxon>Ciliophora</taxon>
        <taxon>Postciliodesmatophora</taxon>
        <taxon>Heterotrichea</taxon>
        <taxon>Heterotrichida</taxon>
        <taxon>Blepharismidae</taxon>
        <taxon>Blepharisma</taxon>
    </lineage>
</organism>
<dbReference type="GO" id="GO:0010468">
    <property type="term" value="P:regulation of gene expression"/>
    <property type="evidence" value="ECO:0007669"/>
    <property type="project" value="TreeGrafter"/>
</dbReference>
<reference evidence="7" key="1">
    <citation type="submission" date="2021-09" db="EMBL/GenBank/DDBJ databases">
        <authorList>
            <consortium name="AG Swart"/>
            <person name="Singh M."/>
            <person name="Singh A."/>
            <person name="Seah K."/>
            <person name="Emmerich C."/>
        </authorList>
    </citation>
    <scope>NUCLEOTIDE SEQUENCE</scope>
    <source>
        <strain evidence="7">ATCC30299</strain>
    </source>
</reference>
<evidence type="ECO:0000256" key="5">
    <source>
        <dbReference type="ARBA" id="ARBA00023242"/>
    </source>
</evidence>
<evidence type="ECO:0000256" key="4">
    <source>
        <dbReference type="ARBA" id="ARBA00022884"/>
    </source>
</evidence>
<dbReference type="GO" id="GO:0003677">
    <property type="term" value="F:DNA binding"/>
    <property type="evidence" value="ECO:0007669"/>
    <property type="project" value="UniProtKB-KW"/>
</dbReference>
<keyword evidence="8" id="KW-1185">Reference proteome</keyword>
<evidence type="ECO:0000256" key="6">
    <source>
        <dbReference type="RuleBase" id="RU368003"/>
    </source>
</evidence>
<comment type="caution">
    <text evidence="7">The sequence shown here is derived from an EMBL/GenBank/DDBJ whole genome shotgun (WGS) entry which is preliminary data.</text>
</comment>
<evidence type="ECO:0000256" key="1">
    <source>
        <dbReference type="ARBA" id="ARBA00004123"/>
    </source>
</evidence>
<sequence length="147" mass="16643">MEEMSKNLSSLSEALDDITNQIQPLFEHESLSQLNLQLTPEDSLKMNTAIAYTLHSLYYILLKTQGNDLSDHPLKKEIDRVKEYVSKVQKFLSSPTPPPTRIDKQEAARLITANIEGKGRVFKGSTPLPQAGHLKWKEDVDRILGKK</sequence>
<protein>
    <recommendedName>
        <fullName evidence="6">Nuclear nucleic acid-binding protein C1D</fullName>
    </recommendedName>
</protein>
<keyword evidence="4 6" id="KW-0694">RNA-binding</keyword>
<evidence type="ECO:0000313" key="8">
    <source>
        <dbReference type="Proteomes" id="UP001162131"/>
    </source>
</evidence>
<dbReference type="InterPro" id="IPR007146">
    <property type="entry name" value="Sas10/Utp3/C1D"/>
</dbReference>
<dbReference type="GO" id="GO:0000178">
    <property type="term" value="C:exosome (RNase complex)"/>
    <property type="evidence" value="ECO:0007669"/>
    <property type="project" value="TreeGrafter"/>
</dbReference>
<dbReference type="AlphaFoldDB" id="A0AAU9IV26"/>
<dbReference type="Proteomes" id="UP001162131">
    <property type="component" value="Unassembled WGS sequence"/>
</dbReference>
<proteinExistence type="inferred from homology"/>
<keyword evidence="5 6" id="KW-0539">Nucleus</keyword>
<dbReference type="GO" id="GO:0005730">
    <property type="term" value="C:nucleolus"/>
    <property type="evidence" value="ECO:0007669"/>
    <property type="project" value="UniProtKB-SubCell"/>
</dbReference>
<dbReference type="Pfam" id="PF04000">
    <property type="entry name" value="Sas10_Utp3"/>
    <property type="match status" value="1"/>
</dbReference>
<comment type="similarity">
    <text evidence="2 6">Belongs to the C1D family.</text>
</comment>
<keyword evidence="3 6" id="KW-0698">rRNA processing</keyword>
<dbReference type="PANTHER" id="PTHR15341">
    <property type="entry name" value="SUN-COR STEROID HORMONE RECEPTOR CO-REPRESSOR"/>
    <property type="match status" value="1"/>
</dbReference>
<comment type="subunit">
    <text evidence="6">Monomer and homodimer.</text>
</comment>
<dbReference type="InterPro" id="IPR011082">
    <property type="entry name" value="Exosome-assoc_fac/DNA_repair"/>
</dbReference>
<dbReference type="EMBL" id="CAJZBQ010000013">
    <property type="protein sequence ID" value="CAG9315120.1"/>
    <property type="molecule type" value="Genomic_DNA"/>
</dbReference>
<keyword evidence="6" id="KW-0963">Cytoplasm</keyword>
<evidence type="ECO:0000256" key="2">
    <source>
        <dbReference type="ARBA" id="ARBA00009154"/>
    </source>
</evidence>
<dbReference type="GO" id="GO:0000460">
    <property type="term" value="P:maturation of 5.8S rRNA"/>
    <property type="evidence" value="ECO:0007669"/>
    <property type="project" value="TreeGrafter"/>
</dbReference>
<comment type="subcellular location">
    <subcellularLocation>
        <location evidence="6">Cytoplasm</location>
    </subcellularLocation>
    <subcellularLocation>
        <location evidence="6">Nucleus</location>
        <location evidence="6">Nucleolus</location>
    </subcellularLocation>
    <subcellularLocation>
        <location evidence="1 6">Nucleus</location>
    </subcellularLocation>
</comment>
<comment type="function">
    <text evidence="6">Plays a role in the recruitment of the exosome to pre-rRNA to mediate the 3'-5' end processing of the 5.8S rRNA.</text>
</comment>
<dbReference type="GO" id="GO:0003723">
    <property type="term" value="F:RNA binding"/>
    <property type="evidence" value="ECO:0007669"/>
    <property type="project" value="UniProtKB-UniRule"/>
</dbReference>
<name>A0AAU9IV26_9CILI</name>
<evidence type="ECO:0000313" key="7">
    <source>
        <dbReference type="EMBL" id="CAG9315120.1"/>
    </source>
</evidence>
<keyword evidence="6" id="KW-0238">DNA-binding</keyword>
<dbReference type="PANTHER" id="PTHR15341:SF3">
    <property type="entry name" value="NUCLEAR NUCLEIC ACID-BINDING PROTEIN C1D"/>
    <property type="match status" value="1"/>
</dbReference>